<comment type="caution">
    <text evidence="3">The sequence shown here is derived from an EMBL/GenBank/DDBJ whole genome shotgun (WGS) entry which is preliminary data.</text>
</comment>
<feature type="domain" description="C2H2-type" evidence="2">
    <location>
        <begin position="34"/>
        <end position="61"/>
    </location>
</feature>
<dbReference type="InterPro" id="IPR036236">
    <property type="entry name" value="Znf_C2H2_sf"/>
</dbReference>
<keyword evidence="4" id="KW-1185">Reference proteome</keyword>
<keyword evidence="1" id="KW-0862">Zinc</keyword>
<dbReference type="SMART" id="SM00355">
    <property type="entry name" value="ZnF_C2H2"/>
    <property type="match status" value="2"/>
</dbReference>
<dbReference type="Pfam" id="PF13909">
    <property type="entry name" value="zf-H2C2_5"/>
    <property type="match status" value="1"/>
</dbReference>
<accession>A0ABQ9IDX0</accession>
<dbReference type="SUPFAM" id="SSF57667">
    <property type="entry name" value="beta-beta-alpha zinc fingers"/>
    <property type="match status" value="1"/>
</dbReference>
<organism evidence="3 4">
    <name type="scientific">Dryococelus australis</name>
    <dbReference type="NCBI Taxonomy" id="614101"/>
    <lineage>
        <taxon>Eukaryota</taxon>
        <taxon>Metazoa</taxon>
        <taxon>Ecdysozoa</taxon>
        <taxon>Arthropoda</taxon>
        <taxon>Hexapoda</taxon>
        <taxon>Insecta</taxon>
        <taxon>Pterygota</taxon>
        <taxon>Neoptera</taxon>
        <taxon>Polyneoptera</taxon>
        <taxon>Phasmatodea</taxon>
        <taxon>Verophasmatodea</taxon>
        <taxon>Anareolatae</taxon>
        <taxon>Phasmatidae</taxon>
        <taxon>Eurycanthinae</taxon>
        <taxon>Dryococelus</taxon>
    </lineage>
</organism>
<evidence type="ECO:0000313" key="3">
    <source>
        <dbReference type="EMBL" id="KAJ8894854.1"/>
    </source>
</evidence>
<evidence type="ECO:0000313" key="4">
    <source>
        <dbReference type="Proteomes" id="UP001159363"/>
    </source>
</evidence>
<gene>
    <name evidence="3" type="ORF">PR048_000161</name>
</gene>
<dbReference type="Gene3D" id="3.30.160.60">
    <property type="entry name" value="Classic Zinc Finger"/>
    <property type="match status" value="1"/>
</dbReference>
<evidence type="ECO:0000256" key="1">
    <source>
        <dbReference type="PROSITE-ProRule" id="PRU00042"/>
    </source>
</evidence>
<dbReference type="PROSITE" id="PS50157">
    <property type="entry name" value="ZINC_FINGER_C2H2_2"/>
    <property type="match status" value="1"/>
</dbReference>
<name>A0ABQ9IDX0_9NEOP</name>
<keyword evidence="1" id="KW-0863">Zinc-finger</keyword>
<dbReference type="InterPro" id="IPR013087">
    <property type="entry name" value="Znf_C2H2_type"/>
</dbReference>
<evidence type="ECO:0000259" key="2">
    <source>
        <dbReference type="PROSITE" id="PS50157"/>
    </source>
</evidence>
<sequence>MSRVAGAWRWLAADMLYAGCMSGGHERHGRGGMFPCPSCRRHYRYKKNLQRHRRLECGKEPQFRCPYCPYRGTQKSSLQRHVSKTHLYGVHPFR</sequence>
<protein>
    <recommendedName>
        <fullName evidence="2">C2H2-type domain-containing protein</fullName>
    </recommendedName>
</protein>
<dbReference type="Proteomes" id="UP001159363">
    <property type="component" value="Chromosome 1"/>
</dbReference>
<dbReference type="EMBL" id="JARBHB010000001">
    <property type="protein sequence ID" value="KAJ8894854.1"/>
    <property type="molecule type" value="Genomic_DNA"/>
</dbReference>
<dbReference type="Pfam" id="PF00096">
    <property type="entry name" value="zf-C2H2"/>
    <property type="match status" value="1"/>
</dbReference>
<proteinExistence type="predicted"/>
<reference evidence="3 4" key="1">
    <citation type="submission" date="2023-02" db="EMBL/GenBank/DDBJ databases">
        <title>LHISI_Scaffold_Assembly.</title>
        <authorList>
            <person name="Stuart O.P."/>
            <person name="Cleave R."/>
            <person name="Magrath M.J.L."/>
            <person name="Mikheyev A.S."/>
        </authorList>
    </citation>
    <scope>NUCLEOTIDE SEQUENCE [LARGE SCALE GENOMIC DNA]</scope>
    <source>
        <strain evidence="3">Daus_M_001</strain>
        <tissue evidence="3">Leg muscle</tissue>
    </source>
</reference>
<keyword evidence="1" id="KW-0479">Metal-binding</keyword>